<protein>
    <recommendedName>
        <fullName evidence="4">Helix-turn-helix domain-containing protein</fullName>
    </recommendedName>
</protein>
<name>A0A9D9NGB2_9BACT</name>
<feature type="region of interest" description="Disordered" evidence="1">
    <location>
        <begin position="161"/>
        <end position="200"/>
    </location>
</feature>
<dbReference type="Proteomes" id="UP000823604">
    <property type="component" value="Unassembled WGS sequence"/>
</dbReference>
<accession>A0A9D9NGB2</accession>
<reference evidence="2" key="1">
    <citation type="submission" date="2020-10" db="EMBL/GenBank/DDBJ databases">
        <authorList>
            <person name="Gilroy R."/>
        </authorList>
    </citation>
    <scope>NUCLEOTIDE SEQUENCE</scope>
    <source>
        <strain evidence="2">B1-8020</strain>
    </source>
</reference>
<feature type="compositionally biased region" description="Basic and acidic residues" evidence="1">
    <location>
        <begin position="173"/>
        <end position="200"/>
    </location>
</feature>
<proteinExistence type="predicted"/>
<evidence type="ECO:0000313" key="2">
    <source>
        <dbReference type="EMBL" id="MBO8472534.1"/>
    </source>
</evidence>
<sequence>MEKTGNIYIEEAESDFKRIHKSIILNNNIDCLTLGIYTKILVLGKNWQLNIKGLSSYFGISDTKIRHSISLLEREGYISRQPIQDEATGKLSGWNYILHAKPLDPENRTNAGKKSVGSTEYPENRQHGYPTTRLSDNTENGEDNNNKLKKTYKLKDNLLNFNPHSRQAGEGADEAKKNNDDYFLDDKDNSGKEKPTKEPWRESFDEYMKLVREGAAALKADANFRADIERIEPNVDYDKTIDSCVSKYWGTETGWEKKRRSRTKKIDMKATLRANFDKNRVYARRQRSVSPADVDMNHVNDPWKEIIEEKRRRAEQEGRI</sequence>
<organism evidence="2 3">
    <name type="scientific">Candidatus Merdivivens pullicola</name>
    <dbReference type="NCBI Taxonomy" id="2840872"/>
    <lineage>
        <taxon>Bacteria</taxon>
        <taxon>Pseudomonadati</taxon>
        <taxon>Bacteroidota</taxon>
        <taxon>Bacteroidia</taxon>
        <taxon>Bacteroidales</taxon>
        <taxon>Muribaculaceae</taxon>
        <taxon>Muribaculaceae incertae sedis</taxon>
        <taxon>Candidatus Merdivivens</taxon>
    </lineage>
</organism>
<comment type="caution">
    <text evidence="2">The sequence shown here is derived from an EMBL/GenBank/DDBJ whole genome shotgun (WGS) entry which is preliminary data.</text>
</comment>
<feature type="compositionally biased region" description="Polar residues" evidence="1">
    <location>
        <begin position="108"/>
        <end position="118"/>
    </location>
</feature>
<gene>
    <name evidence="2" type="ORF">IAB81_02760</name>
</gene>
<evidence type="ECO:0000256" key="1">
    <source>
        <dbReference type="SAM" id="MobiDB-lite"/>
    </source>
</evidence>
<evidence type="ECO:0008006" key="4">
    <source>
        <dbReference type="Google" id="ProtNLM"/>
    </source>
</evidence>
<evidence type="ECO:0000313" key="3">
    <source>
        <dbReference type="Proteomes" id="UP000823604"/>
    </source>
</evidence>
<reference evidence="2" key="2">
    <citation type="journal article" date="2021" name="PeerJ">
        <title>Extensive microbial diversity within the chicken gut microbiome revealed by metagenomics and culture.</title>
        <authorList>
            <person name="Gilroy R."/>
            <person name="Ravi A."/>
            <person name="Getino M."/>
            <person name="Pursley I."/>
            <person name="Horton D.L."/>
            <person name="Alikhan N.F."/>
            <person name="Baker D."/>
            <person name="Gharbi K."/>
            <person name="Hall N."/>
            <person name="Watson M."/>
            <person name="Adriaenssens E.M."/>
            <person name="Foster-Nyarko E."/>
            <person name="Jarju S."/>
            <person name="Secka A."/>
            <person name="Antonio M."/>
            <person name="Oren A."/>
            <person name="Chaudhuri R.R."/>
            <person name="La Ragione R."/>
            <person name="Hildebrand F."/>
            <person name="Pallen M.J."/>
        </authorList>
    </citation>
    <scope>NUCLEOTIDE SEQUENCE</scope>
    <source>
        <strain evidence="2">B1-8020</strain>
    </source>
</reference>
<dbReference type="EMBL" id="JADIMA010000028">
    <property type="protein sequence ID" value="MBO8472534.1"/>
    <property type="molecule type" value="Genomic_DNA"/>
</dbReference>
<feature type="region of interest" description="Disordered" evidence="1">
    <location>
        <begin position="105"/>
        <end position="146"/>
    </location>
</feature>
<dbReference type="AlphaFoldDB" id="A0A9D9NGB2"/>